<dbReference type="SUPFAM" id="SSF49879">
    <property type="entry name" value="SMAD/FHA domain"/>
    <property type="match status" value="1"/>
</dbReference>
<proteinExistence type="predicted"/>
<dbReference type="AlphaFoldDB" id="A6V7C6"/>
<name>A6V7C6_PSEP7</name>
<evidence type="ECO:0000259" key="1">
    <source>
        <dbReference type="PROSITE" id="PS50006"/>
    </source>
</evidence>
<dbReference type="InterPro" id="IPR008984">
    <property type="entry name" value="SMAD_FHA_dom_sf"/>
</dbReference>
<dbReference type="PROSITE" id="PS50006">
    <property type="entry name" value="FHA_DOMAIN"/>
    <property type="match status" value="1"/>
</dbReference>
<dbReference type="NCBIfam" id="TIGR03354">
    <property type="entry name" value="VI_FHA"/>
    <property type="match status" value="1"/>
</dbReference>
<dbReference type="InterPro" id="IPR046883">
    <property type="entry name" value="T6SS_FHA_C"/>
</dbReference>
<dbReference type="HOGENOM" id="CLU_023667_2_1_6"/>
<gene>
    <name evidence="2" type="ordered locus">PSPA7_3607</name>
</gene>
<dbReference type="Pfam" id="PF00498">
    <property type="entry name" value="FHA"/>
    <property type="match status" value="1"/>
</dbReference>
<reference evidence="2 3" key="2">
    <citation type="journal article" date="2010" name="PLoS ONE">
        <title>Complete genome sequence of the multiresistant taxonomic outlier Pseudomonas aeruginosa PA7.</title>
        <authorList>
            <person name="Roy P.H."/>
            <person name="Tetu S.G."/>
            <person name="Larouche A."/>
            <person name="Elbourne L."/>
            <person name="Tremblay S."/>
            <person name="Ren Q."/>
            <person name="Dodson R."/>
            <person name="Harkins D."/>
            <person name="Shay R."/>
            <person name="Watkins K."/>
            <person name="Mahamoud Y."/>
            <person name="Paulsen I.T."/>
        </authorList>
    </citation>
    <scope>NUCLEOTIDE SEQUENCE [LARGE SCALE GENOMIC DNA]</scope>
    <source>
        <strain evidence="2 3">PA7</strain>
    </source>
</reference>
<dbReference type="EMBL" id="CP000744">
    <property type="protein sequence ID" value="ABR82475.1"/>
    <property type="molecule type" value="Genomic_DNA"/>
</dbReference>
<feature type="domain" description="FHA" evidence="1">
    <location>
        <begin position="28"/>
        <end position="70"/>
    </location>
</feature>
<dbReference type="Gene3D" id="2.60.200.20">
    <property type="match status" value="1"/>
</dbReference>
<dbReference type="InterPro" id="IPR000253">
    <property type="entry name" value="FHA_dom"/>
</dbReference>
<accession>A6V7C6</accession>
<dbReference type="RefSeq" id="WP_012076239.1">
    <property type="nucleotide sequence ID" value="NC_009656.1"/>
</dbReference>
<dbReference type="KEGG" id="pap:PSPA7_3607"/>
<protein>
    <recommendedName>
        <fullName evidence="1">FHA domain-containing protein</fullName>
    </recommendedName>
</protein>
<evidence type="ECO:0000313" key="3">
    <source>
        <dbReference type="Proteomes" id="UP000001582"/>
    </source>
</evidence>
<sequence>MELVLEMLSAKQFVPTELCSKTFGRNGGLIGRGGECDWAIPDRKRHLSKQHARVSYRNGAFYLTDTSSNGIRAGNGSRLPHGEPQRIEQDSVFLLGDFEIRARLLREPDEFAMDVGRPQPAGSIIPDDAFLALDPLQALDQDGTDAYELDDLSAIAQPSHEAGARADYARIDMESLVVPELVPAPAAPQEPVESPRPERDEAFWQRFGQALGVDLDGLDGLDGAAREALAINAAGLLRQCIGGLQQSLRTRSELKNELRLSLSTLRDTGKNPLRFSADAGEALGHLLRDGKPGQLSGEQAVARSFRDLQAHQVALLGASRAAVRATLEHFSPQQLALRFERDGRRPLLATSGSRWRAYGRYHQSLCQDDDWSERLLARDFAQAYEEQVRLISTLYTEHQG</sequence>
<dbReference type="Proteomes" id="UP000001582">
    <property type="component" value="Chromosome"/>
</dbReference>
<reference evidence="2 3" key="1">
    <citation type="submission" date="2007-06" db="EMBL/GenBank/DDBJ databases">
        <authorList>
            <person name="Dodson R.J."/>
            <person name="Harkins D."/>
            <person name="Paulsen I.T."/>
        </authorList>
    </citation>
    <scope>NUCLEOTIDE SEQUENCE [LARGE SCALE GENOMIC DNA]</scope>
    <source>
        <strain evidence="2 3">PA7</strain>
    </source>
</reference>
<dbReference type="CDD" id="cd00060">
    <property type="entry name" value="FHA"/>
    <property type="match status" value="1"/>
</dbReference>
<evidence type="ECO:0000313" key="2">
    <source>
        <dbReference type="EMBL" id="ABR82475.1"/>
    </source>
</evidence>
<dbReference type="InterPro" id="IPR017735">
    <property type="entry name" value="T6SS_FHA"/>
</dbReference>
<dbReference type="Pfam" id="PF20232">
    <property type="entry name" value="T6SS_FHA_C"/>
    <property type="match status" value="1"/>
</dbReference>
<organism evidence="2 3">
    <name type="scientific">Pseudomonas paraeruginosa (strain DSM 24068 / PA7)</name>
    <name type="common">Pseudomonas aeruginosa (strain PA7)</name>
    <dbReference type="NCBI Taxonomy" id="381754"/>
    <lineage>
        <taxon>Bacteria</taxon>
        <taxon>Pseudomonadati</taxon>
        <taxon>Pseudomonadota</taxon>
        <taxon>Gammaproteobacteria</taxon>
        <taxon>Pseudomonadales</taxon>
        <taxon>Pseudomonadaceae</taxon>
        <taxon>Pseudomonas</taxon>
        <taxon>Pseudomonas paraeruginosa</taxon>
    </lineage>
</organism>